<reference evidence="1" key="1">
    <citation type="journal article" date="2014" name="Int. J. Syst. Evol. Microbiol.">
        <title>Complete genome sequence of Corynebacterium casei LMG S-19264T (=DSM 44701T), isolated from a smear-ripened cheese.</title>
        <authorList>
            <consortium name="US DOE Joint Genome Institute (JGI-PGF)"/>
            <person name="Walter F."/>
            <person name="Albersmeier A."/>
            <person name="Kalinowski J."/>
            <person name="Ruckert C."/>
        </authorList>
    </citation>
    <scope>NUCLEOTIDE SEQUENCE</scope>
    <source>
        <strain evidence="1">JCM 3313</strain>
    </source>
</reference>
<dbReference type="AlphaFoldDB" id="A0A918ANK2"/>
<dbReference type="Proteomes" id="UP000639606">
    <property type="component" value="Unassembled WGS sequence"/>
</dbReference>
<evidence type="ECO:0000313" key="2">
    <source>
        <dbReference type="Proteomes" id="UP000639606"/>
    </source>
</evidence>
<evidence type="ECO:0000313" key="1">
    <source>
        <dbReference type="EMBL" id="GGP50364.1"/>
    </source>
</evidence>
<proteinExistence type="predicted"/>
<gene>
    <name evidence="1" type="ORF">GCM10010185_23220</name>
</gene>
<accession>A0A918ANK2</accession>
<sequence>MTDQLVDLRRSCTGENLSQAVPAVRAVLHELPDHRRERVVAALRGEADARGLFLPEAATEAQRTLECLVFQAATEAGGHLQLRPPASMLRPAHPFRAVEPHEVPRLHLAEHALGPLLFELLPRHEDAWVAGVAGLRVRRHPRSVELRLAGVPAAVLLAGVDERAWQVGMDYVRRLIKGRGLSDRFAEGPLSQAERDQLAEFPRPGGLGSALLRRYGLFTGAPWLRSWSHGAQWWLEWPESLGVVGVADRLRHPVVGVPGLRETSGEAGGLRLTDGWYELGLREVAPPDPANEEALAAVEWPEGVTGWWEPPHVVG</sequence>
<dbReference type="EMBL" id="BMRG01000003">
    <property type="protein sequence ID" value="GGP50364.1"/>
    <property type="molecule type" value="Genomic_DNA"/>
</dbReference>
<organism evidence="1 2">
    <name type="scientific">Saccharothrix coeruleofusca</name>
    <dbReference type="NCBI Taxonomy" id="33919"/>
    <lineage>
        <taxon>Bacteria</taxon>
        <taxon>Bacillati</taxon>
        <taxon>Actinomycetota</taxon>
        <taxon>Actinomycetes</taxon>
        <taxon>Pseudonocardiales</taxon>
        <taxon>Pseudonocardiaceae</taxon>
        <taxon>Saccharothrix</taxon>
    </lineage>
</organism>
<protein>
    <submittedName>
        <fullName evidence="1">Uncharacterized protein</fullName>
    </submittedName>
</protein>
<name>A0A918ANK2_9PSEU</name>
<reference evidence="1" key="2">
    <citation type="submission" date="2020-09" db="EMBL/GenBank/DDBJ databases">
        <authorList>
            <person name="Sun Q."/>
            <person name="Ohkuma M."/>
        </authorList>
    </citation>
    <scope>NUCLEOTIDE SEQUENCE</scope>
    <source>
        <strain evidence="1">JCM 3313</strain>
    </source>
</reference>
<comment type="caution">
    <text evidence="1">The sequence shown here is derived from an EMBL/GenBank/DDBJ whole genome shotgun (WGS) entry which is preliminary data.</text>
</comment>
<keyword evidence="2" id="KW-1185">Reference proteome</keyword>